<comment type="caution">
    <text evidence="2">The sequence shown here is derived from an EMBL/GenBank/DDBJ whole genome shotgun (WGS) entry which is preliminary data.</text>
</comment>
<feature type="region of interest" description="Disordered" evidence="1">
    <location>
        <begin position="448"/>
        <end position="473"/>
    </location>
</feature>
<reference evidence="2" key="2">
    <citation type="submission" date="2023-01" db="EMBL/GenBank/DDBJ databases">
        <authorList>
            <person name="Petersen C."/>
        </authorList>
    </citation>
    <scope>NUCLEOTIDE SEQUENCE</scope>
    <source>
        <strain evidence="2">IBT 12815</strain>
    </source>
</reference>
<dbReference type="Proteomes" id="UP001213799">
    <property type="component" value="Unassembled WGS sequence"/>
</dbReference>
<feature type="compositionally biased region" description="Polar residues" evidence="1">
    <location>
        <begin position="462"/>
        <end position="473"/>
    </location>
</feature>
<feature type="compositionally biased region" description="Basic and acidic residues" evidence="1">
    <location>
        <begin position="410"/>
        <end position="423"/>
    </location>
</feature>
<accession>A0AAD6DTH0</accession>
<organism evidence="2 3">
    <name type="scientific">Penicillium hordei</name>
    <dbReference type="NCBI Taxonomy" id="40994"/>
    <lineage>
        <taxon>Eukaryota</taxon>
        <taxon>Fungi</taxon>
        <taxon>Dikarya</taxon>
        <taxon>Ascomycota</taxon>
        <taxon>Pezizomycotina</taxon>
        <taxon>Eurotiomycetes</taxon>
        <taxon>Eurotiomycetidae</taxon>
        <taxon>Eurotiales</taxon>
        <taxon>Aspergillaceae</taxon>
        <taxon>Penicillium</taxon>
    </lineage>
</organism>
<evidence type="ECO:0000256" key="1">
    <source>
        <dbReference type="SAM" id="MobiDB-lite"/>
    </source>
</evidence>
<protein>
    <submittedName>
        <fullName evidence="2">Uncharacterized protein</fullName>
    </submittedName>
</protein>
<proteinExistence type="predicted"/>
<feature type="compositionally biased region" description="Basic residues" evidence="1">
    <location>
        <begin position="134"/>
        <end position="146"/>
    </location>
</feature>
<feature type="compositionally biased region" description="Basic and acidic residues" evidence="1">
    <location>
        <begin position="102"/>
        <end position="120"/>
    </location>
</feature>
<feature type="region of interest" description="Disordered" evidence="1">
    <location>
        <begin position="652"/>
        <end position="682"/>
    </location>
</feature>
<dbReference type="AlphaFoldDB" id="A0AAD6DTH0"/>
<gene>
    <name evidence="2" type="ORF">N7537_009414</name>
</gene>
<evidence type="ECO:0000313" key="3">
    <source>
        <dbReference type="Proteomes" id="UP001213799"/>
    </source>
</evidence>
<dbReference type="RefSeq" id="XP_056749136.1">
    <property type="nucleotide sequence ID" value="XM_056900468.1"/>
</dbReference>
<feature type="region of interest" description="Disordered" evidence="1">
    <location>
        <begin position="63"/>
        <end position="148"/>
    </location>
</feature>
<feature type="region of interest" description="Disordered" evidence="1">
    <location>
        <begin position="386"/>
        <end position="423"/>
    </location>
</feature>
<reference evidence="2" key="1">
    <citation type="journal article" date="2023" name="IMA Fungus">
        <title>Comparative genomic study of the Penicillium genus elucidates a diverse pangenome and 15 lateral gene transfer events.</title>
        <authorList>
            <person name="Petersen C."/>
            <person name="Sorensen T."/>
            <person name="Nielsen M.R."/>
            <person name="Sondergaard T.E."/>
            <person name="Sorensen J.L."/>
            <person name="Fitzpatrick D.A."/>
            <person name="Frisvad J.C."/>
            <person name="Nielsen K.L."/>
        </authorList>
    </citation>
    <scope>NUCLEOTIDE SEQUENCE</scope>
    <source>
        <strain evidence="2">IBT 12815</strain>
    </source>
</reference>
<evidence type="ECO:0000313" key="2">
    <source>
        <dbReference type="EMBL" id="KAJ5592510.1"/>
    </source>
</evidence>
<keyword evidence="3" id="KW-1185">Reference proteome</keyword>
<dbReference type="GeneID" id="81590710"/>
<dbReference type="EMBL" id="JAQJAE010000005">
    <property type="protein sequence ID" value="KAJ5592510.1"/>
    <property type="molecule type" value="Genomic_DNA"/>
</dbReference>
<sequence>MESNNPIYQWLSTVEDQEQSRHQGEGMFFHANIALAENHVQVNDTAFAASIPRIRIPLEISDSALGNGHSASRKRASSHLEETKAPFTHKTIPGNGSHKKSRESYELKPRHKTREDRYEYKGLSSAVETQSQSRKGRTKKPRGRRHTMNDDFHAVNITGNRLTLRSNTNLGIFSKGRSSSTTNHLGNTPPTLAKPAATINLHNFAAQSDLAFSEMNFLSRRNNLSPYPTSTARDTLDGQYEEYHPQALQFDDTENNTKLDMSHSNNKLLGVKRQLGASLTPLFTFGKAPTSEISTVSNHSRSASPVFHSKRRKVTKELWSIPYTWTETEIDTEQSDALEQHLLNLLHVGVYPQALCSEIRDNVLVRRYWSLAELWKLLEERKAAWSNEAGNKKRASHDANMRQPAAAEAAPREISEINAPDHLETVNVGSVENKMSKQSPDSNIACETARSVNDDPPEQPSILEQQQDGPLQTSEEQGCVNFEAARISNSPNRFMENLNEDQWELFPQESAEDAVIFPASVLEVKQPHMSDSEFYELGPLDDDAFYRTLDAAYRAIVRPEIAAEVASNLQQLLDSPELNGNELPDSPQSDIPTRQVEMRDSEHLATASRDIIQDRYDERPPEPFFQHGLPTSHSNDPFIGQNNDLPWLTGYGRSQPRAPTEINTRQNQPAGLSDFWRQNKLY</sequence>
<name>A0AAD6DTH0_9EURO</name>
<feature type="compositionally biased region" description="Polar residues" evidence="1">
    <location>
        <begin position="661"/>
        <end position="670"/>
    </location>
</feature>